<reference evidence="4" key="1">
    <citation type="journal article" date="2019" name="Int. J. Syst. Evol. Microbiol.">
        <title>The Global Catalogue of Microorganisms (GCM) 10K type strain sequencing project: providing services to taxonomists for standard genome sequencing and annotation.</title>
        <authorList>
            <consortium name="The Broad Institute Genomics Platform"/>
            <consortium name="The Broad Institute Genome Sequencing Center for Infectious Disease"/>
            <person name="Wu L."/>
            <person name="Ma J."/>
        </authorList>
    </citation>
    <scope>NUCLEOTIDE SEQUENCE [LARGE SCALE GENOMIC DNA]</scope>
    <source>
        <strain evidence="4">CGMCC 1.13587</strain>
    </source>
</reference>
<evidence type="ECO:0000256" key="1">
    <source>
        <dbReference type="SAM" id="MobiDB-lite"/>
    </source>
</evidence>
<dbReference type="InterPro" id="IPR029442">
    <property type="entry name" value="GyrI-like"/>
</dbReference>
<feature type="compositionally biased region" description="Polar residues" evidence="1">
    <location>
        <begin position="11"/>
        <end position="23"/>
    </location>
</feature>
<dbReference type="Gene3D" id="3.20.80.10">
    <property type="entry name" value="Regulatory factor, effector binding domain"/>
    <property type="match status" value="1"/>
</dbReference>
<accession>A0ABW0T073</accession>
<dbReference type="Pfam" id="PF06445">
    <property type="entry name" value="GyrI-like"/>
    <property type="match status" value="1"/>
</dbReference>
<sequence>MPSGQLFRAASTRSSPSSVPAITSATHGPRCLVEWLPSSGLQLDARPCFEHYPNDAKSDPQTGAFECATCIPVVSL</sequence>
<dbReference type="EMBL" id="JBHSNG010000018">
    <property type="protein sequence ID" value="MFC5582428.1"/>
    <property type="molecule type" value="Genomic_DNA"/>
</dbReference>
<dbReference type="RefSeq" id="WP_377328504.1">
    <property type="nucleotide sequence ID" value="NZ_JBHSNG010000018.1"/>
</dbReference>
<dbReference type="SUPFAM" id="SSF55136">
    <property type="entry name" value="Probable bacterial effector-binding domain"/>
    <property type="match status" value="1"/>
</dbReference>
<feature type="domain" description="GyrI-like small molecule binding" evidence="2">
    <location>
        <begin position="34"/>
        <end position="73"/>
    </location>
</feature>
<proteinExistence type="predicted"/>
<evidence type="ECO:0000259" key="2">
    <source>
        <dbReference type="Pfam" id="PF06445"/>
    </source>
</evidence>
<dbReference type="InterPro" id="IPR011256">
    <property type="entry name" value="Reg_factor_effector_dom_sf"/>
</dbReference>
<gene>
    <name evidence="3" type="ORF">ACFPPB_15005</name>
</gene>
<protein>
    <submittedName>
        <fullName evidence="3">GyrI-like domain-containing protein</fullName>
    </submittedName>
</protein>
<organism evidence="3 4">
    <name type="scientific">Rhodanobacter terrae</name>
    <dbReference type="NCBI Taxonomy" id="418647"/>
    <lineage>
        <taxon>Bacteria</taxon>
        <taxon>Pseudomonadati</taxon>
        <taxon>Pseudomonadota</taxon>
        <taxon>Gammaproteobacteria</taxon>
        <taxon>Lysobacterales</taxon>
        <taxon>Rhodanobacteraceae</taxon>
        <taxon>Rhodanobacter</taxon>
    </lineage>
</organism>
<name>A0ABW0T073_9GAMM</name>
<evidence type="ECO:0000313" key="3">
    <source>
        <dbReference type="EMBL" id="MFC5582428.1"/>
    </source>
</evidence>
<evidence type="ECO:0000313" key="4">
    <source>
        <dbReference type="Proteomes" id="UP001596111"/>
    </source>
</evidence>
<keyword evidence="4" id="KW-1185">Reference proteome</keyword>
<comment type="caution">
    <text evidence="3">The sequence shown here is derived from an EMBL/GenBank/DDBJ whole genome shotgun (WGS) entry which is preliminary data.</text>
</comment>
<dbReference type="Proteomes" id="UP001596111">
    <property type="component" value="Unassembled WGS sequence"/>
</dbReference>
<feature type="region of interest" description="Disordered" evidence="1">
    <location>
        <begin position="1"/>
        <end position="23"/>
    </location>
</feature>